<evidence type="ECO:0000313" key="1">
    <source>
        <dbReference type="EMBL" id="AKH48787.1"/>
    </source>
</evidence>
<reference evidence="1" key="1">
    <citation type="journal article" date="2015" name="Front. Microbiol.">
        <title>Combining genomic sequencing methods to explore viral diversity and reveal potential virus-host interactions.</title>
        <authorList>
            <person name="Chow C.E."/>
            <person name="Winget D.M."/>
            <person name="White R.A.III."/>
            <person name="Hallam S.J."/>
            <person name="Suttle C.A."/>
        </authorList>
    </citation>
    <scope>NUCLEOTIDE SEQUENCE</scope>
    <source>
        <strain evidence="1">Oxic3_3</strain>
    </source>
</reference>
<dbReference type="InterPro" id="IPR020335">
    <property type="entry name" value="Phage_T7_Gp13"/>
</dbReference>
<sequence>MNQQLYQGVEDMEVRIEPSMADLDAPMLYEDLREEDMMECIGLMHHPRDAVYGSFESSSKCYSVKTDQDGLLACFGVSPRGNVGIAWLLGTRKFYTIKKKFVKESQEWIDDLMDGFDYLTNYVMEANTLSVRWLTWLGATFEDCNYPGYKSFKIERK</sequence>
<organism evidence="1">
    <name type="scientific">uncultured marine virus</name>
    <dbReference type="NCBI Taxonomy" id="186617"/>
    <lineage>
        <taxon>Viruses</taxon>
        <taxon>environmental samples</taxon>
    </lineage>
</organism>
<reference evidence="1" key="2">
    <citation type="submission" date="2015-03" db="EMBL/GenBank/DDBJ databases">
        <authorList>
            <person name="Chow C.-E.T."/>
            <person name="Winget D.M."/>
            <person name="White R.A.III."/>
            <person name="Hallam S.J."/>
            <person name="Suttle C.A."/>
        </authorList>
    </citation>
    <scope>NUCLEOTIDE SEQUENCE</scope>
    <source>
        <strain evidence="1">Oxic3_3</strain>
    </source>
</reference>
<evidence type="ECO:0008006" key="2">
    <source>
        <dbReference type="Google" id="ProtNLM"/>
    </source>
</evidence>
<dbReference type="EMBL" id="KR029609">
    <property type="protein sequence ID" value="AKH48787.1"/>
    <property type="molecule type" value="Genomic_DNA"/>
</dbReference>
<protein>
    <recommendedName>
        <fullName evidence="2">Internal virion protein A</fullName>
    </recommendedName>
</protein>
<proteinExistence type="predicted"/>
<dbReference type="Pfam" id="PF11090">
    <property type="entry name" value="Phage_T7_Gp13"/>
    <property type="match status" value="1"/>
</dbReference>
<accession>A0A0F7LBN1</accession>
<name>A0A0F7LBN1_9VIRU</name>